<dbReference type="RefSeq" id="WP_068845792.1">
    <property type="nucleotide sequence ID" value="NZ_FRBT01000014.1"/>
</dbReference>
<evidence type="ECO:0000313" key="2">
    <source>
        <dbReference type="EMBL" id="SHM93813.1"/>
    </source>
</evidence>
<evidence type="ECO:0008006" key="4">
    <source>
        <dbReference type="Google" id="ProtNLM"/>
    </source>
</evidence>
<gene>
    <name evidence="2" type="ORF">SAMN05444484_1146</name>
</gene>
<dbReference type="STRING" id="946677.SAMN05444484_1146"/>
<sequence>MRNYIWSFLMFFCFTSVSFSQTGTIEKGTYISGNKGQKIKLNLLEDNKYELVFYSGEYKVKGDSLIFANKDKSESGFDLSFLVDKKAKKIKIKFLDPSYYSFYIGTQKGNETVQYQRVSDIKTKVDPEWLKTDLEFDIEKTDFLYLVYEDYNGQSNVFKYALPKDVSEVAVSYEPALLTDLKIAGLFDRKTNELKISEQSGRDPLVFVNEKDVKPEKTSKVKPLENQTVLNWTYPGKEPFITEDFGSGVAADTTAIAPPATDAYVSKQIDFKLKIEDNLKNALTATKMAKTKFLAVAFEDKNPSAKTDFDAFVKNQETQISYSMYDTYNPQYDLFNYYLTTADDKKWLKTNKITNSPSVLVLNGNGDILATAKSNLTDKQYQFGYYDGVYKKLQRADGLLTFDKTIKNKKTSDTDLIMAFNKIAVLEIPYDYETDATSTDVTSTEFKFVNTTLDKKEVAQIWKKLIEAHQKDTKPNMYLVETILKEIKNQGFTKQIDNEDRILNDTDFLSIDYFLKHSDAIEENRLAFNSTEGETHTLGNVISEISSALQQNSYVVQNKAPEAVNQAKIAELYKKIIASGKANFELYRSYFNLGQIEDKNGSDISFLKEFDTYFNSNLGSKTGNPIERLDAIYSSLDSNSDFAYDGWNAFKEYHSNLCNSVAWTVVLKAENSDFIKRAITWSEYSLVITKNNPYYLDTLAQLYYKDGQKDKAIQTQTLAVKYLNADVEEETAGEIRATLNKMQNGMY</sequence>
<feature type="signal peptide" evidence="1">
    <location>
        <begin position="1"/>
        <end position="20"/>
    </location>
</feature>
<keyword evidence="3" id="KW-1185">Reference proteome</keyword>
<proteinExistence type="predicted"/>
<dbReference type="OrthoDB" id="1436875at2"/>
<dbReference type="EMBL" id="FRBT01000014">
    <property type="protein sequence ID" value="SHM93813.1"/>
    <property type="molecule type" value="Genomic_DNA"/>
</dbReference>
<feature type="chain" id="PRO_5009928246" description="Thioredoxin-like" evidence="1">
    <location>
        <begin position="21"/>
        <end position="747"/>
    </location>
</feature>
<dbReference type="AlphaFoldDB" id="A0A1M7MRV8"/>
<reference evidence="3" key="1">
    <citation type="submission" date="2016-11" db="EMBL/GenBank/DDBJ databases">
        <authorList>
            <person name="Varghese N."/>
            <person name="Submissions S."/>
        </authorList>
    </citation>
    <scope>NUCLEOTIDE SEQUENCE [LARGE SCALE GENOMIC DNA]</scope>
    <source>
        <strain evidence="3">DSM 24724</strain>
    </source>
</reference>
<dbReference type="Proteomes" id="UP000184028">
    <property type="component" value="Unassembled WGS sequence"/>
</dbReference>
<keyword evidence="1" id="KW-0732">Signal</keyword>
<accession>A0A1M7MRV8</accession>
<organism evidence="2 3">
    <name type="scientific">Flavobacterium chilense</name>
    <dbReference type="NCBI Taxonomy" id="946677"/>
    <lineage>
        <taxon>Bacteria</taxon>
        <taxon>Pseudomonadati</taxon>
        <taxon>Bacteroidota</taxon>
        <taxon>Flavobacteriia</taxon>
        <taxon>Flavobacteriales</taxon>
        <taxon>Flavobacteriaceae</taxon>
        <taxon>Flavobacterium</taxon>
    </lineage>
</organism>
<evidence type="ECO:0000313" key="3">
    <source>
        <dbReference type="Proteomes" id="UP000184028"/>
    </source>
</evidence>
<name>A0A1M7MRV8_9FLAO</name>
<evidence type="ECO:0000256" key="1">
    <source>
        <dbReference type="SAM" id="SignalP"/>
    </source>
</evidence>
<protein>
    <recommendedName>
        <fullName evidence="4">Thioredoxin-like</fullName>
    </recommendedName>
</protein>